<gene>
    <name evidence="7" type="primary">pilW</name>
    <name evidence="7" type="ORF">DXX93_04140</name>
</gene>
<accession>A0A3E0TMN2</accession>
<evidence type="ECO:0000259" key="6">
    <source>
        <dbReference type="PROSITE" id="PS51782"/>
    </source>
</evidence>
<dbReference type="OrthoDB" id="9814042at2"/>
<dbReference type="Pfam" id="PF01476">
    <property type="entry name" value="LysM"/>
    <property type="match status" value="1"/>
</dbReference>
<dbReference type="AlphaFoldDB" id="A0A3E0TMN2"/>
<dbReference type="RefSeq" id="WP_116006955.1">
    <property type="nucleotide sequence ID" value="NZ_QUOU01000001.1"/>
</dbReference>
<evidence type="ECO:0000256" key="3">
    <source>
        <dbReference type="PROSITE-ProRule" id="PRU00339"/>
    </source>
</evidence>
<dbReference type="Pfam" id="PF13431">
    <property type="entry name" value="TPR_17"/>
    <property type="match status" value="1"/>
</dbReference>
<dbReference type="PANTHER" id="PTHR44227">
    <property type="match status" value="1"/>
</dbReference>
<protein>
    <submittedName>
        <fullName evidence="7">Type IV pilus biogenesis/stability protein PilW</fullName>
    </submittedName>
</protein>
<dbReference type="GO" id="GO:0030968">
    <property type="term" value="P:endoplasmic reticulum unfolded protein response"/>
    <property type="evidence" value="ECO:0007669"/>
    <property type="project" value="TreeGrafter"/>
</dbReference>
<dbReference type="SMART" id="SM00028">
    <property type="entry name" value="TPR"/>
    <property type="match status" value="5"/>
</dbReference>
<feature type="domain" description="LysM" evidence="6">
    <location>
        <begin position="491"/>
        <end position="535"/>
    </location>
</feature>
<evidence type="ECO:0000256" key="1">
    <source>
        <dbReference type="ARBA" id="ARBA00022737"/>
    </source>
</evidence>
<sequence>MDKAFKLLALTTALVSLAGCVTQKYENSQTPVVQNESSNTEIAMTRISLGLGYLKMGNTTQAKLNLEKAKRFSPNLVQVYTAFAHYYETVGEDELTISSYEKALSLKPDDADTLNNYGVFLCRKDRLVEAEQQFLKAIAVPTYLLVSKSYENLALCQLKALDFEKAQVYLNKAVDHSPANASILYQMMRLQYAKGQYHQALAYAKRYEKATRRFTPESLSLSYKIYTSLGNQRIAKNYGTMLVKMFPESWHAQQYLLNELERIDADELAEQYTLLSVNQISANQLSANQTTVERKADNQLPAATLAKKVRVLKPNNKPPIAIKRSKASTRPSQTAQALSQTILSSPARSFADRQSVESTADKPAKPKKTIVLTAPKSPENSTSKPVVKLSPARPSPIATDANEPETSTSAVTEKLAVDEASAQDLELSATAAVINDSNQIVEQGVASLASEDSSISENNLTSEETLAEMTAESSGISEPQAPVYLTLADLPQHKVAKGENLFTISKHYNIYLRTLRQWNKLDETALLKVGDTVYLADPASVQAEQEQ</sequence>
<dbReference type="InterPro" id="IPR013360">
    <property type="entry name" value="Pilus_4_PilW"/>
</dbReference>
<dbReference type="InterPro" id="IPR011990">
    <property type="entry name" value="TPR-like_helical_dom_sf"/>
</dbReference>
<dbReference type="PROSITE" id="PS50005">
    <property type="entry name" value="TPR"/>
    <property type="match status" value="2"/>
</dbReference>
<dbReference type="Gene3D" id="3.10.350.10">
    <property type="entry name" value="LysM domain"/>
    <property type="match status" value="1"/>
</dbReference>
<evidence type="ECO:0000313" key="7">
    <source>
        <dbReference type="EMBL" id="REL25829.1"/>
    </source>
</evidence>
<keyword evidence="1" id="KW-0677">Repeat</keyword>
<feature type="compositionally biased region" description="Basic and acidic residues" evidence="4">
    <location>
        <begin position="350"/>
        <end position="364"/>
    </location>
</feature>
<keyword evidence="2 3" id="KW-0802">TPR repeat</keyword>
<feature type="signal peptide" evidence="5">
    <location>
        <begin position="1"/>
        <end position="18"/>
    </location>
</feature>
<dbReference type="SUPFAM" id="SSF81901">
    <property type="entry name" value="HCP-like"/>
    <property type="match status" value="1"/>
</dbReference>
<evidence type="ECO:0000256" key="5">
    <source>
        <dbReference type="SAM" id="SignalP"/>
    </source>
</evidence>
<reference evidence="7 8" key="1">
    <citation type="submission" date="2018-08" db="EMBL/GenBank/DDBJ databases">
        <title>Thalassotalea euphylliae genome.</title>
        <authorList>
            <person name="Summers S."/>
            <person name="Rice S.A."/>
            <person name="Freckelton M.L."/>
            <person name="Nedved B.T."/>
            <person name="Hadfield M.G."/>
        </authorList>
    </citation>
    <scope>NUCLEOTIDE SEQUENCE [LARGE SCALE GENOMIC DNA]</scope>
    <source>
        <strain evidence="7 8">H1</strain>
    </source>
</reference>
<comment type="caution">
    <text evidence="7">The sequence shown here is derived from an EMBL/GenBank/DDBJ whole genome shotgun (WGS) entry which is preliminary data.</text>
</comment>
<dbReference type="InterPro" id="IPR036779">
    <property type="entry name" value="LysM_dom_sf"/>
</dbReference>
<evidence type="ECO:0000256" key="2">
    <source>
        <dbReference type="ARBA" id="ARBA00022803"/>
    </source>
</evidence>
<dbReference type="EMBL" id="QUOU01000001">
    <property type="protein sequence ID" value="REL25829.1"/>
    <property type="molecule type" value="Genomic_DNA"/>
</dbReference>
<feature type="compositionally biased region" description="Polar residues" evidence="4">
    <location>
        <begin position="328"/>
        <end position="347"/>
    </location>
</feature>
<dbReference type="SUPFAM" id="SSF54106">
    <property type="entry name" value="LysM domain"/>
    <property type="match status" value="1"/>
</dbReference>
<dbReference type="PROSITE" id="PS51257">
    <property type="entry name" value="PROKAR_LIPOPROTEIN"/>
    <property type="match status" value="1"/>
</dbReference>
<name>A0A3E0TMN2_9GAMM</name>
<feature type="region of interest" description="Disordered" evidence="4">
    <location>
        <begin position="314"/>
        <end position="408"/>
    </location>
</feature>
<dbReference type="CDD" id="cd00118">
    <property type="entry name" value="LysM"/>
    <property type="match status" value="1"/>
</dbReference>
<evidence type="ECO:0000313" key="8">
    <source>
        <dbReference type="Proteomes" id="UP000256478"/>
    </source>
</evidence>
<feature type="chain" id="PRO_5017639079" evidence="5">
    <location>
        <begin position="19"/>
        <end position="547"/>
    </location>
</feature>
<feature type="repeat" description="TPR" evidence="3">
    <location>
        <begin position="77"/>
        <end position="110"/>
    </location>
</feature>
<feature type="repeat" description="TPR" evidence="3">
    <location>
        <begin position="147"/>
        <end position="180"/>
    </location>
</feature>
<evidence type="ECO:0000256" key="4">
    <source>
        <dbReference type="SAM" id="MobiDB-lite"/>
    </source>
</evidence>
<dbReference type="GO" id="GO:0000030">
    <property type="term" value="F:mannosyltransferase activity"/>
    <property type="evidence" value="ECO:0007669"/>
    <property type="project" value="TreeGrafter"/>
</dbReference>
<dbReference type="GO" id="GO:0035269">
    <property type="term" value="P:protein O-linked glycosylation via mannose"/>
    <property type="evidence" value="ECO:0007669"/>
    <property type="project" value="TreeGrafter"/>
</dbReference>
<dbReference type="InterPro" id="IPR019734">
    <property type="entry name" value="TPR_rpt"/>
</dbReference>
<dbReference type="NCBIfam" id="TIGR02521">
    <property type="entry name" value="type_IV_pilW"/>
    <property type="match status" value="1"/>
</dbReference>
<keyword evidence="5" id="KW-0732">Signal</keyword>
<dbReference type="PANTHER" id="PTHR44227:SF3">
    <property type="entry name" value="PROTEIN O-MANNOSYL-TRANSFERASE TMTC4"/>
    <property type="match status" value="1"/>
</dbReference>
<dbReference type="SMART" id="SM00257">
    <property type="entry name" value="LysM"/>
    <property type="match status" value="1"/>
</dbReference>
<dbReference type="PROSITE" id="PS51782">
    <property type="entry name" value="LYSM"/>
    <property type="match status" value="1"/>
</dbReference>
<dbReference type="Gene3D" id="1.25.40.10">
    <property type="entry name" value="Tetratricopeptide repeat domain"/>
    <property type="match status" value="1"/>
</dbReference>
<dbReference type="Proteomes" id="UP000256478">
    <property type="component" value="Unassembled WGS sequence"/>
</dbReference>
<dbReference type="InterPro" id="IPR052346">
    <property type="entry name" value="O-mannosyl-transferase_TMTC"/>
</dbReference>
<proteinExistence type="predicted"/>
<dbReference type="InterPro" id="IPR018392">
    <property type="entry name" value="LysM"/>
</dbReference>
<organism evidence="7 8">
    <name type="scientific">Thalassotalea euphylliae</name>
    <dbReference type="NCBI Taxonomy" id="1655234"/>
    <lineage>
        <taxon>Bacteria</taxon>
        <taxon>Pseudomonadati</taxon>
        <taxon>Pseudomonadota</taxon>
        <taxon>Gammaproteobacteria</taxon>
        <taxon>Alteromonadales</taxon>
        <taxon>Colwelliaceae</taxon>
        <taxon>Thalassotalea</taxon>
    </lineage>
</organism>